<dbReference type="AlphaFoldDB" id="A0ABD0RGJ9"/>
<dbReference type="SUPFAM" id="SSF48726">
    <property type="entry name" value="Immunoglobulin"/>
    <property type="match status" value="1"/>
</dbReference>
<feature type="non-terminal residue" evidence="2">
    <location>
        <position position="101"/>
    </location>
</feature>
<dbReference type="Pfam" id="PF07654">
    <property type="entry name" value="C1-set"/>
    <property type="match status" value="1"/>
</dbReference>
<name>A0ABD0RGJ9_CIRMR</name>
<dbReference type="InterPro" id="IPR007110">
    <property type="entry name" value="Ig-like_dom"/>
</dbReference>
<dbReference type="InterPro" id="IPR003597">
    <property type="entry name" value="Ig_C1-set"/>
</dbReference>
<protein>
    <recommendedName>
        <fullName evidence="1">Ig-like domain-containing protein</fullName>
    </recommendedName>
</protein>
<gene>
    <name evidence="2" type="ORF">M9458_006114</name>
</gene>
<dbReference type="InterPro" id="IPR013783">
    <property type="entry name" value="Ig-like_fold"/>
</dbReference>
<sequence length="101" mass="11229">GQKPSVFIHKPDLIDKDRVSLVCEVTSSELGDVYIMWKVGDEPYIEGTTSAPIHQNNYTSVLSFLTMSEEKFERLKATITCAVKHANMDHTGSPLQVSTSQ</sequence>
<feature type="domain" description="Ig-like" evidence="1">
    <location>
        <begin position="4"/>
        <end position="98"/>
    </location>
</feature>
<reference evidence="2 3" key="1">
    <citation type="submission" date="2024-05" db="EMBL/GenBank/DDBJ databases">
        <title>Genome sequencing and assembly of Indian major carp, Cirrhinus mrigala (Hamilton, 1822).</title>
        <authorList>
            <person name="Mohindra V."/>
            <person name="Chowdhury L.M."/>
            <person name="Lal K."/>
            <person name="Jena J.K."/>
        </authorList>
    </citation>
    <scope>NUCLEOTIDE SEQUENCE [LARGE SCALE GENOMIC DNA]</scope>
    <source>
        <strain evidence="2">CM1030</strain>
        <tissue evidence="2">Blood</tissue>
    </source>
</reference>
<evidence type="ECO:0000313" key="3">
    <source>
        <dbReference type="Proteomes" id="UP001529510"/>
    </source>
</evidence>
<dbReference type="Proteomes" id="UP001529510">
    <property type="component" value="Unassembled WGS sequence"/>
</dbReference>
<proteinExistence type="predicted"/>
<dbReference type="InterPro" id="IPR036179">
    <property type="entry name" value="Ig-like_dom_sf"/>
</dbReference>
<keyword evidence="3" id="KW-1185">Reference proteome</keyword>
<evidence type="ECO:0000259" key="1">
    <source>
        <dbReference type="PROSITE" id="PS50835"/>
    </source>
</evidence>
<dbReference type="EMBL" id="JAMKFB020000003">
    <property type="protein sequence ID" value="KAL0197574.1"/>
    <property type="molecule type" value="Genomic_DNA"/>
</dbReference>
<evidence type="ECO:0000313" key="2">
    <source>
        <dbReference type="EMBL" id="KAL0197574.1"/>
    </source>
</evidence>
<accession>A0ABD0RGJ9</accession>
<dbReference type="PROSITE" id="PS50835">
    <property type="entry name" value="IG_LIKE"/>
    <property type="match status" value="1"/>
</dbReference>
<comment type="caution">
    <text evidence="2">The sequence shown here is derived from an EMBL/GenBank/DDBJ whole genome shotgun (WGS) entry which is preliminary data.</text>
</comment>
<organism evidence="2 3">
    <name type="scientific">Cirrhinus mrigala</name>
    <name type="common">Mrigala</name>
    <dbReference type="NCBI Taxonomy" id="683832"/>
    <lineage>
        <taxon>Eukaryota</taxon>
        <taxon>Metazoa</taxon>
        <taxon>Chordata</taxon>
        <taxon>Craniata</taxon>
        <taxon>Vertebrata</taxon>
        <taxon>Euteleostomi</taxon>
        <taxon>Actinopterygii</taxon>
        <taxon>Neopterygii</taxon>
        <taxon>Teleostei</taxon>
        <taxon>Ostariophysi</taxon>
        <taxon>Cypriniformes</taxon>
        <taxon>Cyprinidae</taxon>
        <taxon>Labeoninae</taxon>
        <taxon>Labeonini</taxon>
        <taxon>Cirrhinus</taxon>
    </lineage>
</organism>
<feature type="non-terminal residue" evidence="2">
    <location>
        <position position="1"/>
    </location>
</feature>
<dbReference type="Gene3D" id="2.60.40.10">
    <property type="entry name" value="Immunoglobulins"/>
    <property type="match status" value="1"/>
</dbReference>